<keyword evidence="4" id="KW-1185">Reference proteome</keyword>
<proteinExistence type="inferred from homology"/>
<name>A0A0B7N9M7_9FUNG</name>
<protein>
    <submittedName>
        <fullName evidence="3">Uncharacterized protein</fullName>
    </submittedName>
</protein>
<accession>A0A0B7N9M7</accession>
<dbReference type="Proteomes" id="UP000054107">
    <property type="component" value="Unassembled WGS sequence"/>
</dbReference>
<evidence type="ECO:0000313" key="4">
    <source>
        <dbReference type="Proteomes" id="UP000054107"/>
    </source>
</evidence>
<sequence length="344" mass="37986">MTQNTQIQWNTSGEDLIKLYKADLTGKVALVTGSNSGIGLETARVLALAGAKVIIPCRTLEKAHTAIKTIKRIIPQAELIPLQLDLSDLSSIKSFANAFLELNLPLDLLVNNAGVMGGPKFFTKDGFEMQFGVNHMGHFYLTQLLKNKLKESAPGSRVVCLSSSANYHFLTKEGLDFSNLNSERYYTPMKSYGQAKLANILFAKELQRQFSAEGVDIAVTSVHPGAVESNLGRHLDLFSAWDFIRCTRGLLTLLKEIVGFKYVNVGASTTIFCCVSPDIKKGEFYADNAINRSVLNEQSENKEMAKQLWDISERLLVDKLLESIEDSNPISRNSKAELLTTGTK</sequence>
<dbReference type="SUPFAM" id="SSF51735">
    <property type="entry name" value="NAD(P)-binding Rossmann-fold domains"/>
    <property type="match status" value="1"/>
</dbReference>
<gene>
    <name evidence="3" type="primary">PARPA_05566.1 scaffold 18670</name>
</gene>
<dbReference type="EMBL" id="LN726747">
    <property type="protein sequence ID" value="CEP11684.1"/>
    <property type="molecule type" value="Genomic_DNA"/>
</dbReference>
<dbReference type="AlphaFoldDB" id="A0A0B7N9M7"/>
<dbReference type="InterPro" id="IPR002347">
    <property type="entry name" value="SDR_fam"/>
</dbReference>
<evidence type="ECO:0000256" key="2">
    <source>
        <dbReference type="ARBA" id="ARBA00023002"/>
    </source>
</evidence>
<dbReference type="Gene3D" id="3.40.50.720">
    <property type="entry name" value="NAD(P)-binding Rossmann-like Domain"/>
    <property type="match status" value="1"/>
</dbReference>
<dbReference type="GO" id="GO:0016491">
    <property type="term" value="F:oxidoreductase activity"/>
    <property type="evidence" value="ECO:0007669"/>
    <property type="project" value="UniProtKB-KW"/>
</dbReference>
<dbReference type="OrthoDB" id="191139at2759"/>
<evidence type="ECO:0000313" key="3">
    <source>
        <dbReference type="EMBL" id="CEP11684.1"/>
    </source>
</evidence>
<dbReference type="Pfam" id="PF00106">
    <property type="entry name" value="adh_short"/>
    <property type="match status" value="1"/>
</dbReference>
<organism evidence="3 4">
    <name type="scientific">Parasitella parasitica</name>
    <dbReference type="NCBI Taxonomy" id="35722"/>
    <lineage>
        <taxon>Eukaryota</taxon>
        <taxon>Fungi</taxon>
        <taxon>Fungi incertae sedis</taxon>
        <taxon>Mucoromycota</taxon>
        <taxon>Mucoromycotina</taxon>
        <taxon>Mucoromycetes</taxon>
        <taxon>Mucorales</taxon>
        <taxon>Mucorineae</taxon>
        <taxon>Mucoraceae</taxon>
        <taxon>Parasitella</taxon>
    </lineage>
</organism>
<reference evidence="3 4" key="1">
    <citation type="submission" date="2014-09" db="EMBL/GenBank/DDBJ databases">
        <authorList>
            <person name="Ellenberger Sabrina"/>
        </authorList>
    </citation>
    <scope>NUCLEOTIDE SEQUENCE [LARGE SCALE GENOMIC DNA]</scope>
    <source>
        <strain evidence="3 4">CBS 412.66</strain>
    </source>
</reference>
<comment type="similarity">
    <text evidence="1">Belongs to the short-chain dehydrogenases/reductases (SDR) family.</text>
</comment>
<keyword evidence="2" id="KW-0560">Oxidoreductase</keyword>
<dbReference type="STRING" id="35722.A0A0B7N9M7"/>
<evidence type="ECO:0000256" key="1">
    <source>
        <dbReference type="ARBA" id="ARBA00006484"/>
    </source>
</evidence>
<dbReference type="PANTHER" id="PTHR24320">
    <property type="entry name" value="RETINOL DEHYDROGENASE"/>
    <property type="match status" value="1"/>
</dbReference>
<dbReference type="PANTHER" id="PTHR24320:SF148">
    <property type="entry name" value="NAD(P)-BINDING ROSSMANN-FOLD SUPERFAMILY PROTEIN"/>
    <property type="match status" value="1"/>
</dbReference>
<dbReference type="InterPro" id="IPR036291">
    <property type="entry name" value="NAD(P)-bd_dom_sf"/>
</dbReference>
<dbReference type="PRINTS" id="PR00081">
    <property type="entry name" value="GDHRDH"/>
</dbReference>